<dbReference type="PROSITE" id="PS51257">
    <property type="entry name" value="PROKAR_LIPOPROTEIN"/>
    <property type="match status" value="1"/>
</dbReference>
<feature type="transmembrane region" description="Helical" evidence="1">
    <location>
        <begin position="103"/>
        <end position="122"/>
    </location>
</feature>
<accession>A0ABY1E054</accession>
<evidence type="ECO:0008006" key="4">
    <source>
        <dbReference type="Google" id="ProtNLM"/>
    </source>
</evidence>
<reference evidence="2 3" key="1">
    <citation type="submission" date="2016-10" db="EMBL/GenBank/DDBJ databases">
        <authorList>
            <person name="Varghese N."/>
            <person name="Submissions S."/>
        </authorList>
    </citation>
    <scope>NUCLEOTIDE SEQUENCE [LARGE SCALE GENOMIC DNA]</scope>
    <source>
        <strain evidence="2 3">CGMCC 4.3529</strain>
    </source>
</reference>
<dbReference type="Proteomes" id="UP000199690">
    <property type="component" value="Unassembled WGS sequence"/>
</dbReference>
<protein>
    <recommendedName>
        <fullName evidence="4">Transmembrane protein</fullName>
    </recommendedName>
</protein>
<evidence type="ECO:0000256" key="1">
    <source>
        <dbReference type="SAM" id="Phobius"/>
    </source>
</evidence>
<organism evidence="2 3">
    <name type="scientific">Saccharopolyspora kobensis</name>
    <dbReference type="NCBI Taxonomy" id="146035"/>
    <lineage>
        <taxon>Bacteria</taxon>
        <taxon>Bacillati</taxon>
        <taxon>Actinomycetota</taxon>
        <taxon>Actinomycetes</taxon>
        <taxon>Pseudonocardiales</taxon>
        <taxon>Pseudonocardiaceae</taxon>
        <taxon>Saccharopolyspora</taxon>
    </lineage>
</organism>
<dbReference type="EMBL" id="FOME01000007">
    <property type="protein sequence ID" value="SFD91733.1"/>
    <property type="molecule type" value="Genomic_DNA"/>
</dbReference>
<keyword evidence="1" id="KW-0472">Membrane</keyword>
<comment type="caution">
    <text evidence="2">The sequence shown here is derived from an EMBL/GenBank/DDBJ whole genome shotgun (WGS) entry which is preliminary data.</text>
</comment>
<sequence>MIRRSTRWKAISPAGFLLVLLCFGLPFLTFSCEGPTGTISADMTGWDMAFGGEPTMTATGVLDPEAMRSPDAPEEPIPVQPLVLIAFAVVVAGVALSWMSRWIGIPVGVAAALLLIAGQGQVRPSLIADMREANDFPINLPESMFTYRYGYWTSLALLVGIAIYNVVEIVLSRRTPSPG</sequence>
<name>A0ABY1E054_9PSEU</name>
<evidence type="ECO:0000313" key="2">
    <source>
        <dbReference type="EMBL" id="SFD91733.1"/>
    </source>
</evidence>
<proteinExistence type="predicted"/>
<gene>
    <name evidence="2" type="ORF">SAMN05216506_107218</name>
</gene>
<keyword evidence="1" id="KW-0812">Transmembrane</keyword>
<feature type="transmembrane region" description="Helical" evidence="1">
    <location>
        <begin position="77"/>
        <end position="96"/>
    </location>
</feature>
<dbReference type="RefSeq" id="WP_143185895.1">
    <property type="nucleotide sequence ID" value="NZ_FNVB01000008.1"/>
</dbReference>
<keyword evidence="3" id="KW-1185">Reference proteome</keyword>
<keyword evidence="1" id="KW-1133">Transmembrane helix</keyword>
<evidence type="ECO:0000313" key="3">
    <source>
        <dbReference type="Proteomes" id="UP000199690"/>
    </source>
</evidence>
<feature type="transmembrane region" description="Helical" evidence="1">
    <location>
        <begin position="149"/>
        <end position="171"/>
    </location>
</feature>